<name>A0A2A4MHM5_9GAMM</name>
<comment type="caution">
    <text evidence="2">The sequence shown here is derived from an EMBL/GenBank/DDBJ whole genome shotgun (WGS) entry which is preliminary data.</text>
</comment>
<feature type="transmembrane region" description="Helical" evidence="1">
    <location>
        <begin position="86"/>
        <end position="106"/>
    </location>
</feature>
<gene>
    <name evidence="2" type="ORF">COC19_06860</name>
</gene>
<evidence type="ECO:0008006" key="4">
    <source>
        <dbReference type="Google" id="ProtNLM"/>
    </source>
</evidence>
<feature type="transmembrane region" description="Helical" evidence="1">
    <location>
        <begin position="141"/>
        <end position="160"/>
    </location>
</feature>
<proteinExistence type="predicted"/>
<protein>
    <recommendedName>
        <fullName evidence="4">HXXEE domain-containing protein</fullName>
    </recommendedName>
</protein>
<sequence length="221" mass="25177">MKDYWLFFYQHWPKVGIGWGVMGLVLIGVLYPLGLISHTTAIAFAITCAYPLHQFEEYVYPGGFMKDLTRNFLGIKDLDAIMDTRAIFLVNIPLIWLVLPTMSVWTFFNPDVLSALALFSLIAGLAHVVSSIKGRRLYNPGLFISCLLNIPLGIIGLILFENIHPMFWSMALFWLLFVGWGIYLGARYKATKDPHYDRQAWELGVIYIVVLLHYALLSNLS</sequence>
<organism evidence="2 3">
    <name type="scientific">SAR86 cluster bacterium</name>
    <dbReference type="NCBI Taxonomy" id="2030880"/>
    <lineage>
        <taxon>Bacteria</taxon>
        <taxon>Pseudomonadati</taxon>
        <taxon>Pseudomonadota</taxon>
        <taxon>Gammaproteobacteria</taxon>
        <taxon>SAR86 cluster</taxon>
    </lineage>
</organism>
<feature type="transmembrane region" description="Helical" evidence="1">
    <location>
        <begin position="112"/>
        <end position="129"/>
    </location>
</feature>
<keyword evidence="1" id="KW-0812">Transmembrane</keyword>
<dbReference type="EMBL" id="NVQR01000113">
    <property type="protein sequence ID" value="PCH59625.1"/>
    <property type="molecule type" value="Genomic_DNA"/>
</dbReference>
<evidence type="ECO:0000313" key="2">
    <source>
        <dbReference type="EMBL" id="PCH59625.1"/>
    </source>
</evidence>
<dbReference type="Pfam" id="PF13787">
    <property type="entry name" value="HXXEE"/>
    <property type="match status" value="1"/>
</dbReference>
<feature type="transmembrane region" description="Helical" evidence="1">
    <location>
        <begin position="16"/>
        <end position="36"/>
    </location>
</feature>
<evidence type="ECO:0000313" key="3">
    <source>
        <dbReference type="Proteomes" id="UP000218172"/>
    </source>
</evidence>
<reference evidence="3" key="1">
    <citation type="submission" date="2017-08" db="EMBL/GenBank/DDBJ databases">
        <title>A dynamic microbial community with high functional redundancy inhabits the cold, oxic subseafloor aquifer.</title>
        <authorList>
            <person name="Tully B.J."/>
            <person name="Wheat C.G."/>
            <person name="Glazer B.T."/>
            <person name="Huber J.A."/>
        </authorList>
    </citation>
    <scope>NUCLEOTIDE SEQUENCE [LARGE SCALE GENOMIC DNA]</scope>
</reference>
<evidence type="ECO:0000256" key="1">
    <source>
        <dbReference type="SAM" id="Phobius"/>
    </source>
</evidence>
<accession>A0A2A4MHM5</accession>
<dbReference type="Proteomes" id="UP000218172">
    <property type="component" value="Unassembled WGS sequence"/>
</dbReference>
<dbReference type="InterPro" id="IPR025671">
    <property type="entry name" value="HXXEE"/>
</dbReference>
<keyword evidence="1" id="KW-0472">Membrane</keyword>
<keyword evidence="1" id="KW-1133">Transmembrane helix</keyword>
<dbReference type="AlphaFoldDB" id="A0A2A4MHM5"/>
<feature type="transmembrane region" description="Helical" evidence="1">
    <location>
        <begin position="200"/>
        <end position="217"/>
    </location>
</feature>
<feature type="transmembrane region" description="Helical" evidence="1">
    <location>
        <begin position="166"/>
        <end position="188"/>
    </location>
</feature>